<dbReference type="PANTHER" id="PTHR43877:SF5">
    <property type="entry name" value="BLL8307 PROTEIN"/>
    <property type="match status" value="1"/>
</dbReference>
<protein>
    <submittedName>
        <fullName evidence="5">Putative acetyltransferase</fullName>
    </submittedName>
</protein>
<proteinExistence type="predicted"/>
<keyword evidence="1 5" id="KW-0808">Transferase</keyword>
<dbReference type="InterPro" id="IPR050832">
    <property type="entry name" value="Bact_Acetyltransf"/>
</dbReference>
<dbReference type="AlphaFoldDB" id="A0A370FA10"/>
<sequence length="189" mass="20304">MAVASTSLVNASTASPAAAPNGGGPALRIRLDDLRDPRIAAFLEEHLADMRRVSPPESVHALDLAGLRRSEIRFWSAWTQDGTEEMLAGTVALKRLDDGHAELKSMRTAAYLRGRGVATQLLAHALAEARNAGHKRMSLETGSQPFFAPARALYARHGFAPCPPFGNYGPDPASCFMTLDLRAPRCKAA</sequence>
<feature type="domain" description="N-acetyltransferase" evidence="4">
    <location>
        <begin position="29"/>
        <end position="182"/>
    </location>
</feature>
<keyword evidence="6" id="KW-1185">Reference proteome</keyword>
<dbReference type="PANTHER" id="PTHR43877">
    <property type="entry name" value="AMINOALKYLPHOSPHONATE N-ACETYLTRANSFERASE-RELATED-RELATED"/>
    <property type="match status" value="1"/>
</dbReference>
<comment type="caution">
    <text evidence="5">The sequence shown here is derived from an EMBL/GenBank/DDBJ whole genome shotgun (WGS) entry which is preliminary data.</text>
</comment>
<evidence type="ECO:0000313" key="5">
    <source>
        <dbReference type="EMBL" id="RDI21939.1"/>
    </source>
</evidence>
<dbReference type="Pfam" id="PF00583">
    <property type="entry name" value="Acetyltransf_1"/>
    <property type="match status" value="1"/>
</dbReference>
<dbReference type="PROSITE" id="PS51186">
    <property type="entry name" value="GNAT"/>
    <property type="match status" value="1"/>
</dbReference>
<keyword evidence="2" id="KW-0012">Acyltransferase</keyword>
<feature type="region of interest" description="Disordered" evidence="3">
    <location>
        <begin position="1"/>
        <end position="22"/>
    </location>
</feature>
<evidence type="ECO:0000313" key="6">
    <source>
        <dbReference type="Proteomes" id="UP000255265"/>
    </source>
</evidence>
<accession>A0A370FA10</accession>
<dbReference type="Proteomes" id="UP000255265">
    <property type="component" value="Unassembled WGS sequence"/>
</dbReference>
<dbReference type="STRING" id="433924.NS331_24155"/>
<dbReference type="InterPro" id="IPR000182">
    <property type="entry name" value="GNAT_dom"/>
</dbReference>
<evidence type="ECO:0000256" key="1">
    <source>
        <dbReference type="ARBA" id="ARBA00022679"/>
    </source>
</evidence>
<feature type="compositionally biased region" description="Low complexity" evidence="3">
    <location>
        <begin position="10"/>
        <end position="20"/>
    </location>
</feature>
<dbReference type="GO" id="GO:0016747">
    <property type="term" value="F:acyltransferase activity, transferring groups other than amino-acyl groups"/>
    <property type="evidence" value="ECO:0007669"/>
    <property type="project" value="InterPro"/>
</dbReference>
<dbReference type="Gene3D" id="3.40.630.30">
    <property type="match status" value="1"/>
</dbReference>
<evidence type="ECO:0000256" key="3">
    <source>
        <dbReference type="SAM" id="MobiDB-lite"/>
    </source>
</evidence>
<reference evidence="5 6" key="1">
    <citation type="submission" date="2018-07" db="EMBL/GenBank/DDBJ databases">
        <title>Genomic Encyclopedia of Type Strains, Phase IV (KMG-IV): sequencing the most valuable type-strain genomes for metagenomic binning, comparative biology and taxonomic classification.</title>
        <authorList>
            <person name="Goeker M."/>
        </authorList>
    </citation>
    <scope>NUCLEOTIDE SEQUENCE [LARGE SCALE GENOMIC DNA]</scope>
    <source>
        <strain evidence="5 6">DSM 21352</strain>
    </source>
</reference>
<dbReference type="EMBL" id="QQAV01000008">
    <property type="protein sequence ID" value="RDI21939.1"/>
    <property type="molecule type" value="Genomic_DNA"/>
</dbReference>
<dbReference type="SUPFAM" id="SSF55729">
    <property type="entry name" value="Acyl-CoA N-acyltransferases (Nat)"/>
    <property type="match status" value="1"/>
</dbReference>
<dbReference type="OrthoDB" id="9803233at2"/>
<dbReference type="InterPro" id="IPR016181">
    <property type="entry name" value="Acyl_CoA_acyltransferase"/>
</dbReference>
<evidence type="ECO:0000259" key="4">
    <source>
        <dbReference type="PROSITE" id="PS51186"/>
    </source>
</evidence>
<organism evidence="5 6">
    <name type="scientific">Pseudacidovorax intermedius</name>
    <dbReference type="NCBI Taxonomy" id="433924"/>
    <lineage>
        <taxon>Bacteria</taxon>
        <taxon>Pseudomonadati</taxon>
        <taxon>Pseudomonadota</taxon>
        <taxon>Betaproteobacteria</taxon>
        <taxon>Burkholderiales</taxon>
        <taxon>Comamonadaceae</taxon>
        <taxon>Pseudacidovorax</taxon>
    </lineage>
</organism>
<name>A0A370FA10_9BURK</name>
<dbReference type="CDD" id="cd04301">
    <property type="entry name" value="NAT_SF"/>
    <property type="match status" value="1"/>
</dbReference>
<evidence type="ECO:0000256" key="2">
    <source>
        <dbReference type="ARBA" id="ARBA00023315"/>
    </source>
</evidence>
<gene>
    <name evidence="5" type="ORF">DFR41_10863</name>
</gene>